<dbReference type="EMBL" id="JAMKFB020000010">
    <property type="protein sequence ID" value="KAL0182992.1"/>
    <property type="molecule type" value="Genomic_DNA"/>
</dbReference>
<feature type="non-terminal residue" evidence="1">
    <location>
        <position position="78"/>
    </location>
</feature>
<sequence length="78" mass="8511">AAIDPTVPDLGVGDVQVADHVPLRRYAVTDTVPTVLHDNVIVQRPGDSRLRSSLDVTRQGHKLVRTDNFLAEGGQDLR</sequence>
<evidence type="ECO:0000313" key="2">
    <source>
        <dbReference type="Proteomes" id="UP001529510"/>
    </source>
</evidence>
<feature type="non-terminal residue" evidence="1">
    <location>
        <position position="1"/>
    </location>
</feature>
<keyword evidence="2" id="KW-1185">Reference proteome</keyword>
<reference evidence="1 2" key="1">
    <citation type="submission" date="2024-05" db="EMBL/GenBank/DDBJ databases">
        <title>Genome sequencing and assembly of Indian major carp, Cirrhinus mrigala (Hamilton, 1822).</title>
        <authorList>
            <person name="Mohindra V."/>
            <person name="Chowdhury L.M."/>
            <person name="Lal K."/>
            <person name="Jena J.K."/>
        </authorList>
    </citation>
    <scope>NUCLEOTIDE SEQUENCE [LARGE SCALE GENOMIC DNA]</scope>
    <source>
        <strain evidence="1">CM1030</strain>
        <tissue evidence="1">Blood</tissue>
    </source>
</reference>
<comment type="caution">
    <text evidence="1">The sequence shown here is derived from an EMBL/GenBank/DDBJ whole genome shotgun (WGS) entry which is preliminary data.</text>
</comment>
<gene>
    <name evidence="1" type="ORF">M9458_022367</name>
</gene>
<protein>
    <recommendedName>
        <fullName evidence="3">LPS export ABC transporter periplasmic protein LptC</fullName>
    </recommendedName>
</protein>
<evidence type="ECO:0008006" key="3">
    <source>
        <dbReference type="Google" id="ProtNLM"/>
    </source>
</evidence>
<name>A0ABD0Q9V7_CIRMR</name>
<organism evidence="1 2">
    <name type="scientific">Cirrhinus mrigala</name>
    <name type="common">Mrigala</name>
    <dbReference type="NCBI Taxonomy" id="683832"/>
    <lineage>
        <taxon>Eukaryota</taxon>
        <taxon>Metazoa</taxon>
        <taxon>Chordata</taxon>
        <taxon>Craniata</taxon>
        <taxon>Vertebrata</taxon>
        <taxon>Euteleostomi</taxon>
        <taxon>Actinopterygii</taxon>
        <taxon>Neopterygii</taxon>
        <taxon>Teleostei</taxon>
        <taxon>Ostariophysi</taxon>
        <taxon>Cypriniformes</taxon>
        <taxon>Cyprinidae</taxon>
        <taxon>Labeoninae</taxon>
        <taxon>Labeonini</taxon>
        <taxon>Cirrhinus</taxon>
    </lineage>
</organism>
<dbReference type="AlphaFoldDB" id="A0ABD0Q9V7"/>
<proteinExistence type="predicted"/>
<evidence type="ECO:0000313" key="1">
    <source>
        <dbReference type="EMBL" id="KAL0182992.1"/>
    </source>
</evidence>
<dbReference type="Proteomes" id="UP001529510">
    <property type="component" value="Unassembled WGS sequence"/>
</dbReference>
<accession>A0ABD0Q9V7</accession>